<reference evidence="2" key="1">
    <citation type="submission" date="2016-10" db="EMBL/GenBank/DDBJ databases">
        <authorList>
            <person name="Varghese N."/>
            <person name="Submissions S."/>
        </authorList>
    </citation>
    <scope>NUCLEOTIDE SEQUENCE [LARGE SCALE GENOMIC DNA]</scope>
    <source>
        <strain evidence="2">SUR2</strain>
    </source>
</reference>
<keyword evidence="2" id="KW-1185">Reference proteome</keyword>
<organism evidence="1 2">
    <name type="scientific">Chryseobacterium limigenitum</name>
    <dbReference type="NCBI Taxonomy" id="1612149"/>
    <lineage>
        <taxon>Bacteria</taxon>
        <taxon>Pseudomonadati</taxon>
        <taxon>Bacteroidota</taxon>
        <taxon>Flavobacteriia</taxon>
        <taxon>Flavobacteriales</taxon>
        <taxon>Weeksellaceae</taxon>
        <taxon>Chryseobacterium group</taxon>
        <taxon>Chryseobacterium</taxon>
    </lineage>
</organism>
<dbReference type="Proteomes" id="UP000182034">
    <property type="component" value="Unassembled WGS sequence"/>
</dbReference>
<proteinExistence type="predicted"/>
<protein>
    <submittedName>
        <fullName evidence="1">Uncharacterized protein</fullName>
    </submittedName>
</protein>
<accession>A0A1K2IGJ8</accession>
<gene>
    <name evidence="1" type="ORF">SAMN05216324_102412</name>
</gene>
<name>A0A1K2IGJ8_9FLAO</name>
<evidence type="ECO:0000313" key="1">
    <source>
        <dbReference type="EMBL" id="SFZ91564.1"/>
    </source>
</evidence>
<sequence length="85" mass="9818">MIRIIIKSLFYLCVIMNMSKTPLNKLALDNEIKHCAITKPYEALQSDFAKKIINHVASNSKFKEQHIRELADKLDDESQTLTPEE</sequence>
<dbReference type="RefSeq" id="WP_139255404.1">
    <property type="nucleotide sequence ID" value="NZ_FPKW01000002.1"/>
</dbReference>
<dbReference type="EMBL" id="FPKW01000002">
    <property type="protein sequence ID" value="SFZ91564.1"/>
    <property type="molecule type" value="Genomic_DNA"/>
</dbReference>
<dbReference type="AlphaFoldDB" id="A0A1K2IGJ8"/>
<evidence type="ECO:0000313" key="2">
    <source>
        <dbReference type="Proteomes" id="UP000182034"/>
    </source>
</evidence>